<evidence type="ECO:0000313" key="2">
    <source>
        <dbReference type="Proteomes" id="UP001152795"/>
    </source>
</evidence>
<accession>A0A6S7FLG4</accession>
<sequence length="297" mass="35156">MGRTRPNTNSELIKRTSRLLKHEQLNKKQKEAYTLHSRKFTKYKRLPINVYRRNAQWSIDLADLNSLARFNNQYRYLLVCVDIYPCYAFVQALKTKTARNVANKFEDILIKEKEIPLKIQSDEGTEFALIKRDLCKKYGFTLFHTYNRETKAVHAERFIETLKQSITRSITGLDQGYKYIQNLALIVERYNESPHRGIYNLTPLDVYRRGKEPDAFQRLKALLNSRTGAVQLLKQGEHVRIARIKNNVFEKSSLRRWVKERFRIKKVYISDPVTYSLEDLNGEEIKGIFYHSELQKI</sequence>
<name>A0A6S7FLG4_PARCT</name>
<dbReference type="Proteomes" id="UP001152795">
    <property type="component" value="Unassembled WGS sequence"/>
</dbReference>
<protein>
    <submittedName>
        <fullName evidence="1">Uncharacterized transposon-derived</fullName>
    </submittedName>
</protein>
<dbReference type="InterPro" id="IPR036397">
    <property type="entry name" value="RNaseH_sf"/>
</dbReference>
<reference evidence="1" key="1">
    <citation type="submission" date="2020-04" db="EMBL/GenBank/DDBJ databases">
        <authorList>
            <person name="Alioto T."/>
            <person name="Alioto T."/>
            <person name="Gomez Garrido J."/>
        </authorList>
    </citation>
    <scope>NUCLEOTIDE SEQUENCE</scope>
    <source>
        <strain evidence="1">A484AB</strain>
    </source>
</reference>
<dbReference type="GO" id="GO:0003676">
    <property type="term" value="F:nucleic acid binding"/>
    <property type="evidence" value="ECO:0007669"/>
    <property type="project" value="InterPro"/>
</dbReference>
<dbReference type="GO" id="GO:0015074">
    <property type="term" value="P:DNA integration"/>
    <property type="evidence" value="ECO:0007669"/>
    <property type="project" value="InterPro"/>
</dbReference>
<dbReference type="PANTHER" id="PTHR46585:SF1">
    <property type="entry name" value="CHROMO DOMAIN-CONTAINING PROTEIN"/>
    <property type="match status" value="1"/>
</dbReference>
<dbReference type="PROSITE" id="PS50994">
    <property type="entry name" value="INTEGRASE"/>
    <property type="match status" value="1"/>
</dbReference>
<gene>
    <name evidence="1" type="ORF">PACLA_8A068066</name>
</gene>
<dbReference type="InterPro" id="IPR012337">
    <property type="entry name" value="RNaseH-like_sf"/>
</dbReference>
<dbReference type="AlphaFoldDB" id="A0A6S7FLG4"/>
<dbReference type="InterPro" id="IPR001584">
    <property type="entry name" value="Integrase_cat-core"/>
</dbReference>
<dbReference type="Gene3D" id="3.30.420.10">
    <property type="entry name" value="Ribonuclease H-like superfamily/Ribonuclease H"/>
    <property type="match status" value="1"/>
</dbReference>
<organism evidence="1 2">
    <name type="scientific">Paramuricea clavata</name>
    <name type="common">Red gorgonian</name>
    <name type="synonym">Violescent sea-whip</name>
    <dbReference type="NCBI Taxonomy" id="317549"/>
    <lineage>
        <taxon>Eukaryota</taxon>
        <taxon>Metazoa</taxon>
        <taxon>Cnidaria</taxon>
        <taxon>Anthozoa</taxon>
        <taxon>Octocorallia</taxon>
        <taxon>Malacalcyonacea</taxon>
        <taxon>Plexauridae</taxon>
        <taxon>Paramuricea</taxon>
    </lineage>
</organism>
<proteinExistence type="predicted"/>
<dbReference type="EMBL" id="CACRXK020000309">
    <property type="protein sequence ID" value="CAB3980635.1"/>
    <property type="molecule type" value="Genomic_DNA"/>
</dbReference>
<comment type="caution">
    <text evidence="1">The sequence shown here is derived from an EMBL/GenBank/DDBJ whole genome shotgun (WGS) entry which is preliminary data.</text>
</comment>
<evidence type="ECO:0000313" key="1">
    <source>
        <dbReference type="EMBL" id="CAB3980635.1"/>
    </source>
</evidence>
<dbReference type="SUPFAM" id="SSF53098">
    <property type="entry name" value="Ribonuclease H-like"/>
    <property type="match status" value="1"/>
</dbReference>
<keyword evidence="2" id="KW-1185">Reference proteome</keyword>
<dbReference type="PANTHER" id="PTHR46585">
    <property type="entry name" value="INTEGRASE CORE DOMAIN CONTAINING PROTEIN"/>
    <property type="match status" value="1"/>
</dbReference>
<dbReference type="OrthoDB" id="10267344at2759"/>